<dbReference type="InterPro" id="IPR001789">
    <property type="entry name" value="Sig_transdc_resp-reg_receiver"/>
</dbReference>
<keyword evidence="3" id="KW-0597">Phosphoprotein</keyword>
<dbReference type="InterPro" id="IPR050469">
    <property type="entry name" value="Diguanylate_Cyclase"/>
</dbReference>
<reference evidence="8" key="1">
    <citation type="submission" date="2017-02" db="EMBL/GenBank/DDBJ databases">
        <authorList>
            <person name="Regsiter A."/>
            <person name="William W."/>
        </authorList>
    </citation>
    <scope>NUCLEOTIDE SEQUENCE</scope>
    <source>
        <strain evidence="8">BdmA 4</strain>
    </source>
</reference>
<dbReference type="EMBL" id="FWDO01000004">
    <property type="protein sequence ID" value="SLM17604.1"/>
    <property type="molecule type" value="Genomic_DNA"/>
</dbReference>
<dbReference type="InterPro" id="IPR035965">
    <property type="entry name" value="PAS-like_dom_sf"/>
</dbReference>
<proteinExistence type="predicted"/>
<dbReference type="SMART" id="SM00267">
    <property type="entry name" value="GGDEF"/>
    <property type="match status" value="1"/>
</dbReference>
<dbReference type="InterPro" id="IPR000014">
    <property type="entry name" value="PAS"/>
</dbReference>
<dbReference type="SUPFAM" id="SSF55785">
    <property type="entry name" value="PYP-like sensor domain (PAS domain)"/>
    <property type="match status" value="1"/>
</dbReference>
<dbReference type="Pfam" id="PF00072">
    <property type="entry name" value="Response_reg"/>
    <property type="match status" value="1"/>
</dbReference>
<dbReference type="GO" id="GO:1902201">
    <property type="term" value="P:negative regulation of bacterial-type flagellum-dependent cell motility"/>
    <property type="evidence" value="ECO:0007669"/>
    <property type="project" value="TreeGrafter"/>
</dbReference>
<dbReference type="AlphaFoldDB" id="A0A3P3XMX7"/>
<organism evidence="8">
    <name type="scientific">uncultured spirochete</name>
    <dbReference type="NCBI Taxonomy" id="156406"/>
    <lineage>
        <taxon>Bacteria</taxon>
        <taxon>Pseudomonadati</taxon>
        <taxon>Spirochaetota</taxon>
        <taxon>Spirochaetia</taxon>
        <taxon>Spirochaetales</taxon>
        <taxon>environmental samples</taxon>
    </lineage>
</organism>
<dbReference type="GO" id="GO:0006355">
    <property type="term" value="P:regulation of DNA-templated transcription"/>
    <property type="evidence" value="ECO:0007669"/>
    <property type="project" value="InterPro"/>
</dbReference>
<accession>A0A3P3XMX7</accession>
<dbReference type="SMART" id="SM00448">
    <property type="entry name" value="REC"/>
    <property type="match status" value="1"/>
</dbReference>
<evidence type="ECO:0000259" key="7">
    <source>
        <dbReference type="PROSITE" id="PS50887"/>
    </source>
</evidence>
<dbReference type="PROSITE" id="PS50110">
    <property type="entry name" value="RESPONSE_REGULATORY"/>
    <property type="match status" value="1"/>
</dbReference>
<dbReference type="PANTHER" id="PTHR45138:SF9">
    <property type="entry name" value="DIGUANYLATE CYCLASE DGCM-RELATED"/>
    <property type="match status" value="1"/>
</dbReference>
<evidence type="ECO:0000313" key="8">
    <source>
        <dbReference type="EMBL" id="SLM17604.1"/>
    </source>
</evidence>
<feature type="modified residue" description="4-aspartylphosphate" evidence="3">
    <location>
        <position position="54"/>
    </location>
</feature>
<evidence type="ECO:0000256" key="3">
    <source>
        <dbReference type="PROSITE-ProRule" id="PRU00169"/>
    </source>
</evidence>
<dbReference type="GO" id="GO:0005886">
    <property type="term" value="C:plasma membrane"/>
    <property type="evidence" value="ECO:0007669"/>
    <property type="project" value="TreeGrafter"/>
</dbReference>
<dbReference type="PROSITE" id="PS50112">
    <property type="entry name" value="PAS"/>
    <property type="match status" value="1"/>
</dbReference>
<dbReference type="InterPro" id="IPR011006">
    <property type="entry name" value="CheY-like_superfamily"/>
</dbReference>
<evidence type="ECO:0000259" key="5">
    <source>
        <dbReference type="PROSITE" id="PS50110"/>
    </source>
</evidence>
<feature type="domain" description="PAS" evidence="6">
    <location>
        <begin position="189"/>
        <end position="233"/>
    </location>
</feature>
<dbReference type="Gene3D" id="3.40.50.2300">
    <property type="match status" value="1"/>
</dbReference>
<sequence length="458" mass="52142">MSNIRILMVEDSISQAMHLRYVLEAEGFGIDVASNGIDALSFLEHNTPDLIISDTMMPTMNGYELCKKIRENPRLKEIPLMLVTALSDPTDLIRALEAGADNLITKPYNEQALISRIRYILVNAEIRSQSGSETGIEVFFAGKKYSINSTRIQMIDFLLSMYESATQKNQELLLSNNKLKEALDNIITLQRNYRQLLETDQDAIFVYDKDKVIRYANPAAHSLFSREGKGLIGAHLPIDEDISSQKEIEMKDPYGNTAFLDVRSVSSDWDGEMMTLSVFRNITEATQLRKELEQMSLTDDLTGIYNRRGFKLLSERMVKLARRLQSQMFILFADMDGLKSINDTLGYLEGDRAIHTMAIFFKNAFRESDLVARMGGDEFAVMGLINENFIPSRLIDRMNELVQGFNAKGESRFKLSLSMGIENIPYDSQAPIEEFLNSADAKMREEKQKQKKKFFNNS</sequence>
<dbReference type="InterPro" id="IPR000160">
    <property type="entry name" value="GGDEF_dom"/>
</dbReference>
<feature type="domain" description="GGDEF" evidence="7">
    <location>
        <begin position="326"/>
        <end position="458"/>
    </location>
</feature>
<dbReference type="Gene3D" id="3.30.450.20">
    <property type="entry name" value="PAS domain"/>
    <property type="match status" value="1"/>
</dbReference>
<comment type="catalytic activity">
    <reaction evidence="2">
        <text>2 GTP = 3',3'-c-di-GMP + 2 diphosphate</text>
        <dbReference type="Rhea" id="RHEA:24898"/>
        <dbReference type="ChEBI" id="CHEBI:33019"/>
        <dbReference type="ChEBI" id="CHEBI:37565"/>
        <dbReference type="ChEBI" id="CHEBI:58805"/>
        <dbReference type="EC" id="2.7.7.65"/>
    </reaction>
</comment>
<dbReference type="Pfam" id="PF00990">
    <property type="entry name" value="GGDEF"/>
    <property type="match status" value="1"/>
</dbReference>
<dbReference type="Pfam" id="PF00989">
    <property type="entry name" value="PAS"/>
    <property type="match status" value="1"/>
</dbReference>
<feature type="coiled-coil region" evidence="4">
    <location>
        <begin position="162"/>
        <end position="199"/>
    </location>
</feature>
<dbReference type="GO" id="GO:0043709">
    <property type="term" value="P:cell adhesion involved in single-species biofilm formation"/>
    <property type="evidence" value="ECO:0007669"/>
    <property type="project" value="TreeGrafter"/>
</dbReference>
<keyword evidence="4" id="KW-0175">Coiled coil</keyword>
<evidence type="ECO:0000256" key="4">
    <source>
        <dbReference type="SAM" id="Coils"/>
    </source>
</evidence>
<feature type="domain" description="Response regulatory" evidence="5">
    <location>
        <begin position="5"/>
        <end position="121"/>
    </location>
</feature>
<name>A0A3P3XMX7_9SPIR</name>
<dbReference type="EC" id="2.7.7.65" evidence="1"/>
<dbReference type="Gene3D" id="3.30.70.270">
    <property type="match status" value="1"/>
</dbReference>
<protein>
    <recommendedName>
        <fullName evidence="1">diguanylate cyclase</fullName>
        <ecNumber evidence="1">2.7.7.65</ecNumber>
    </recommendedName>
</protein>
<evidence type="ECO:0000256" key="2">
    <source>
        <dbReference type="ARBA" id="ARBA00034247"/>
    </source>
</evidence>
<dbReference type="SUPFAM" id="SSF52172">
    <property type="entry name" value="CheY-like"/>
    <property type="match status" value="1"/>
</dbReference>
<evidence type="ECO:0000259" key="6">
    <source>
        <dbReference type="PROSITE" id="PS50112"/>
    </source>
</evidence>
<dbReference type="PANTHER" id="PTHR45138">
    <property type="entry name" value="REGULATORY COMPONENTS OF SENSORY TRANSDUCTION SYSTEM"/>
    <property type="match status" value="1"/>
</dbReference>
<dbReference type="InterPro" id="IPR013767">
    <property type="entry name" value="PAS_fold"/>
</dbReference>
<evidence type="ECO:0000256" key="1">
    <source>
        <dbReference type="ARBA" id="ARBA00012528"/>
    </source>
</evidence>
<dbReference type="PROSITE" id="PS50887">
    <property type="entry name" value="GGDEF"/>
    <property type="match status" value="1"/>
</dbReference>
<dbReference type="GO" id="GO:0000160">
    <property type="term" value="P:phosphorelay signal transduction system"/>
    <property type="evidence" value="ECO:0007669"/>
    <property type="project" value="InterPro"/>
</dbReference>
<dbReference type="GO" id="GO:0052621">
    <property type="term" value="F:diguanylate cyclase activity"/>
    <property type="evidence" value="ECO:0007669"/>
    <property type="project" value="UniProtKB-EC"/>
</dbReference>
<dbReference type="SMART" id="SM00091">
    <property type="entry name" value="PAS"/>
    <property type="match status" value="1"/>
</dbReference>
<dbReference type="NCBIfam" id="TIGR00254">
    <property type="entry name" value="GGDEF"/>
    <property type="match status" value="1"/>
</dbReference>
<dbReference type="CDD" id="cd01949">
    <property type="entry name" value="GGDEF"/>
    <property type="match status" value="1"/>
</dbReference>
<dbReference type="SUPFAM" id="SSF55073">
    <property type="entry name" value="Nucleotide cyclase"/>
    <property type="match status" value="1"/>
</dbReference>
<gene>
    <name evidence="8" type="ORF">SPIRO4BDMA_40173</name>
</gene>
<dbReference type="InterPro" id="IPR029787">
    <property type="entry name" value="Nucleotide_cyclase"/>
</dbReference>
<dbReference type="InterPro" id="IPR043128">
    <property type="entry name" value="Rev_trsase/Diguanyl_cyclase"/>
</dbReference>